<proteinExistence type="predicted"/>
<comment type="caution">
    <text evidence="1">The sequence shown here is derived from an EMBL/GenBank/DDBJ whole genome shotgun (WGS) entry which is preliminary data.</text>
</comment>
<keyword evidence="2" id="KW-1185">Reference proteome</keyword>
<evidence type="ECO:0000313" key="2">
    <source>
        <dbReference type="Proteomes" id="UP000324222"/>
    </source>
</evidence>
<reference evidence="1 2" key="1">
    <citation type="submission" date="2019-05" db="EMBL/GenBank/DDBJ databases">
        <title>Another draft genome of Portunus trituberculatus and its Hox gene families provides insights of decapod evolution.</title>
        <authorList>
            <person name="Jeong J.-H."/>
            <person name="Song I."/>
            <person name="Kim S."/>
            <person name="Choi T."/>
            <person name="Kim D."/>
            <person name="Ryu S."/>
            <person name="Kim W."/>
        </authorList>
    </citation>
    <scope>NUCLEOTIDE SEQUENCE [LARGE SCALE GENOMIC DNA]</scope>
    <source>
        <tissue evidence="1">Muscle</tissue>
    </source>
</reference>
<accession>A0A5B7I5X6</accession>
<protein>
    <submittedName>
        <fullName evidence="1">Uncharacterized protein</fullName>
    </submittedName>
</protein>
<name>A0A5B7I5X6_PORTR</name>
<organism evidence="1 2">
    <name type="scientific">Portunus trituberculatus</name>
    <name type="common">Swimming crab</name>
    <name type="synonym">Neptunus trituberculatus</name>
    <dbReference type="NCBI Taxonomy" id="210409"/>
    <lineage>
        <taxon>Eukaryota</taxon>
        <taxon>Metazoa</taxon>
        <taxon>Ecdysozoa</taxon>
        <taxon>Arthropoda</taxon>
        <taxon>Crustacea</taxon>
        <taxon>Multicrustacea</taxon>
        <taxon>Malacostraca</taxon>
        <taxon>Eumalacostraca</taxon>
        <taxon>Eucarida</taxon>
        <taxon>Decapoda</taxon>
        <taxon>Pleocyemata</taxon>
        <taxon>Brachyura</taxon>
        <taxon>Eubrachyura</taxon>
        <taxon>Portunoidea</taxon>
        <taxon>Portunidae</taxon>
        <taxon>Portuninae</taxon>
        <taxon>Portunus</taxon>
    </lineage>
</organism>
<dbReference type="EMBL" id="VSRR010045587">
    <property type="protein sequence ID" value="MPC77316.1"/>
    <property type="molecule type" value="Genomic_DNA"/>
</dbReference>
<evidence type="ECO:0000313" key="1">
    <source>
        <dbReference type="EMBL" id="MPC77316.1"/>
    </source>
</evidence>
<gene>
    <name evidence="1" type="ORF">E2C01_071768</name>
</gene>
<dbReference type="Proteomes" id="UP000324222">
    <property type="component" value="Unassembled WGS sequence"/>
</dbReference>
<dbReference type="AlphaFoldDB" id="A0A5B7I5X6"/>
<sequence length="174" mass="18279">MARRGPAGTTRRPSLNLTHCAATRTALPAGTSSSVEAREGLARVGTPTPRYCPLITLASWGRGHRPATSFRYDPSSPHCTALTTAATSLLVILLLLPPHTRPRPSQRKHTPLHLTPNTYTCHARAGRPSIAPAAAAAAAAQWQVSSVQCPVSSVQCPVPAAASRGAPCNEGRLR</sequence>